<keyword evidence="2" id="KW-1133">Transmembrane helix</keyword>
<dbReference type="Proteomes" id="UP001523369">
    <property type="component" value="Unassembled WGS sequence"/>
</dbReference>
<feature type="transmembrane region" description="Helical" evidence="2">
    <location>
        <begin position="141"/>
        <end position="161"/>
    </location>
</feature>
<organism evidence="3 4">
    <name type="scientific">Paractinoplanes aksuensis</name>
    <dbReference type="NCBI Taxonomy" id="2939490"/>
    <lineage>
        <taxon>Bacteria</taxon>
        <taxon>Bacillati</taxon>
        <taxon>Actinomycetota</taxon>
        <taxon>Actinomycetes</taxon>
        <taxon>Micromonosporales</taxon>
        <taxon>Micromonosporaceae</taxon>
        <taxon>Paractinoplanes</taxon>
    </lineage>
</organism>
<keyword evidence="2" id="KW-0812">Transmembrane</keyword>
<feature type="compositionally biased region" description="Polar residues" evidence="1">
    <location>
        <begin position="35"/>
        <end position="49"/>
    </location>
</feature>
<evidence type="ECO:0008006" key="5">
    <source>
        <dbReference type="Google" id="ProtNLM"/>
    </source>
</evidence>
<comment type="caution">
    <text evidence="3">The sequence shown here is derived from an EMBL/GenBank/DDBJ whole genome shotgun (WGS) entry which is preliminary data.</text>
</comment>
<evidence type="ECO:0000256" key="1">
    <source>
        <dbReference type="SAM" id="MobiDB-lite"/>
    </source>
</evidence>
<dbReference type="RefSeq" id="WP_253235493.1">
    <property type="nucleotide sequence ID" value="NZ_JAMYJR010000001.1"/>
</dbReference>
<name>A0ABT1DDS3_9ACTN</name>
<evidence type="ECO:0000256" key="2">
    <source>
        <dbReference type="SAM" id="Phobius"/>
    </source>
</evidence>
<dbReference type="EMBL" id="JAMYJR010000001">
    <property type="protein sequence ID" value="MCO8268966.1"/>
    <property type="molecule type" value="Genomic_DNA"/>
</dbReference>
<proteinExistence type="predicted"/>
<gene>
    <name evidence="3" type="ORF">M1L60_00010</name>
</gene>
<accession>A0ABT1DDS3</accession>
<feature type="region of interest" description="Disordered" evidence="1">
    <location>
        <begin position="1"/>
        <end position="56"/>
    </location>
</feature>
<evidence type="ECO:0000313" key="3">
    <source>
        <dbReference type="EMBL" id="MCO8268966.1"/>
    </source>
</evidence>
<reference evidence="3 4" key="1">
    <citation type="submission" date="2022-06" db="EMBL/GenBank/DDBJ databases">
        <title>New Species of the Genus Actinoplanes, ActinopZanes ferrugineus.</title>
        <authorList>
            <person name="Ding P."/>
        </authorList>
    </citation>
    <scope>NUCLEOTIDE SEQUENCE [LARGE SCALE GENOMIC DNA]</scope>
    <source>
        <strain evidence="3 4">TRM88003</strain>
    </source>
</reference>
<sequence>MPPSTSGRPAPATTPFGVGEPHGNQPPFGARSPQPFGSSSPQAEPTQVVSKAADATQVVPPTRATDVPAYPPGFDPEPTMAVPTQRPQPGTVYGTGGYETIDATMPVSTNPVENSGSLTGHILAQGWRDEVVDRRRGNLKVAVAMLVVLGLLVTVSVVFLLTAGNSFSDWIGGVFS</sequence>
<keyword evidence="2" id="KW-0472">Membrane</keyword>
<keyword evidence="4" id="KW-1185">Reference proteome</keyword>
<protein>
    <recommendedName>
        <fullName evidence="5">Serine protease</fullName>
    </recommendedName>
</protein>
<evidence type="ECO:0000313" key="4">
    <source>
        <dbReference type="Proteomes" id="UP001523369"/>
    </source>
</evidence>